<sequence length="177" mass="19136">MKMSTRDLTYCSIMAALTFISGFISIPLGPIPLTLQTLVALLTGLLLSKRNAVVAQGLHIILILITSGFQSFLSPSFGFVFGFAAGAYVIAFILEQYRFTIKTVSLAVLAGSLIFYLIGLPYMALILTGYLGVNLSVFQIFQMGMFVFIPGDIIKAIIAVTLGLRLRGKIARSQTSV</sequence>
<dbReference type="InterPro" id="IPR003784">
    <property type="entry name" value="BioY"/>
</dbReference>
<dbReference type="EMBL" id="JBHUFF010000014">
    <property type="protein sequence ID" value="MFD1799788.1"/>
    <property type="molecule type" value="Genomic_DNA"/>
</dbReference>
<organism evidence="4 5">
    <name type="scientific">Carnobacterium antarcticum</name>
    <dbReference type="NCBI Taxonomy" id="2126436"/>
    <lineage>
        <taxon>Bacteria</taxon>
        <taxon>Bacillati</taxon>
        <taxon>Bacillota</taxon>
        <taxon>Bacilli</taxon>
        <taxon>Lactobacillales</taxon>
        <taxon>Carnobacteriaceae</taxon>
        <taxon>Carnobacterium</taxon>
    </lineage>
</organism>
<keyword evidence="2 3" id="KW-0472">Membrane</keyword>
<keyword evidence="2" id="KW-0813">Transport</keyword>
<keyword evidence="5" id="KW-1185">Reference proteome</keyword>
<evidence type="ECO:0000313" key="4">
    <source>
        <dbReference type="EMBL" id="MFD1799788.1"/>
    </source>
</evidence>
<evidence type="ECO:0000256" key="2">
    <source>
        <dbReference type="PIRNR" id="PIRNR016661"/>
    </source>
</evidence>
<feature type="transmembrane region" description="Helical" evidence="3">
    <location>
        <begin position="7"/>
        <end position="24"/>
    </location>
</feature>
<dbReference type="Pfam" id="PF02632">
    <property type="entry name" value="BioY"/>
    <property type="match status" value="1"/>
</dbReference>
<feature type="transmembrane region" description="Helical" evidence="3">
    <location>
        <begin position="106"/>
        <end position="131"/>
    </location>
</feature>
<name>A0ABW4NMX1_9LACT</name>
<reference evidence="5" key="1">
    <citation type="journal article" date="2019" name="Int. J. Syst. Evol. Microbiol.">
        <title>The Global Catalogue of Microorganisms (GCM) 10K type strain sequencing project: providing services to taxonomists for standard genome sequencing and annotation.</title>
        <authorList>
            <consortium name="The Broad Institute Genomics Platform"/>
            <consortium name="The Broad Institute Genome Sequencing Center for Infectious Disease"/>
            <person name="Wu L."/>
            <person name="Ma J."/>
        </authorList>
    </citation>
    <scope>NUCLEOTIDE SEQUENCE [LARGE SCALE GENOMIC DNA]</scope>
    <source>
        <strain evidence="5">KCTC 42143</strain>
    </source>
</reference>
<evidence type="ECO:0000256" key="1">
    <source>
        <dbReference type="ARBA" id="ARBA00010692"/>
    </source>
</evidence>
<gene>
    <name evidence="4" type="ORF">ACFSBK_08005</name>
</gene>
<feature type="transmembrane region" description="Helical" evidence="3">
    <location>
        <begin position="143"/>
        <end position="164"/>
    </location>
</feature>
<comment type="caution">
    <text evidence="4">The sequence shown here is derived from an EMBL/GenBank/DDBJ whole genome shotgun (WGS) entry which is preliminary data.</text>
</comment>
<dbReference type="PANTHER" id="PTHR34295:SF1">
    <property type="entry name" value="BIOTIN TRANSPORTER BIOY"/>
    <property type="match status" value="1"/>
</dbReference>
<keyword evidence="2" id="KW-1003">Cell membrane</keyword>
<dbReference type="Gene3D" id="1.10.1760.20">
    <property type="match status" value="1"/>
</dbReference>
<keyword evidence="3" id="KW-1133">Transmembrane helix</keyword>
<feature type="transmembrane region" description="Helical" evidence="3">
    <location>
        <begin position="76"/>
        <end position="94"/>
    </location>
</feature>
<dbReference type="RefSeq" id="WP_231726732.1">
    <property type="nucleotide sequence ID" value="NZ_JBHSQC010000015.1"/>
</dbReference>
<keyword evidence="3" id="KW-0812">Transmembrane</keyword>
<evidence type="ECO:0000313" key="5">
    <source>
        <dbReference type="Proteomes" id="UP001597285"/>
    </source>
</evidence>
<comment type="similarity">
    <text evidence="1 2">Belongs to the BioY family.</text>
</comment>
<evidence type="ECO:0000256" key="3">
    <source>
        <dbReference type="SAM" id="Phobius"/>
    </source>
</evidence>
<proteinExistence type="inferred from homology"/>
<dbReference type="PANTHER" id="PTHR34295">
    <property type="entry name" value="BIOTIN TRANSPORTER BIOY"/>
    <property type="match status" value="1"/>
</dbReference>
<accession>A0ABW4NMX1</accession>
<dbReference type="Proteomes" id="UP001597285">
    <property type="component" value="Unassembled WGS sequence"/>
</dbReference>
<dbReference type="PIRSF" id="PIRSF016661">
    <property type="entry name" value="BioY"/>
    <property type="match status" value="1"/>
</dbReference>
<protein>
    <recommendedName>
        <fullName evidence="2">Biotin transporter</fullName>
    </recommendedName>
</protein>
<comment type="subcellular location">
    <subcellularLocation>
        <location evidence="2">Cell membrane</location>
        <topology evidence="2">Multi-pass membrane protein</topology>
    </subcellularLocation>
</comment>